<dbReference type="SUPFAM" id="SSF89550">
    <property type="entry name" value="PHP domain-like"/>
    <property type="match status" value="1"/>
</dbReference>
<dbReference type="AlphaFoldDB" id="A0A5K7S480"/>
<dbReference type="InterPro" id="IPR016195">
    <property type="entry name" value="Pol/histidinol_Pase-like"/>
</dbReference>
<dbReference type="PANTHER" id="PTHR42924">
    <property type="entry name" value="EXONUCLEASE"/>
    <property type="match status" value="1"/>
</dbReference>
<proteinExistence type="predicted"/>
<dbReference type="Pfam" id="PF02811">
    <property type="entry name" value="PHP"/>
    <property type="match status" value="1"/>
</dbReference>
<dbReference type="InterPro" id="IPR032165">
    <property type="entry name" value="DUF5001"/>
</dbReference>
<dbReference type="InterPro" id="IPR052018">
    <property type="entry name" value="PHP_domain"/>
</dbReference>
<accession>A0A5K7S480</accession>
<evidence type="ECO:0000259" key="1">
    <source>
        <dbReference type="SMART" id="SM00481"/>
    </source>
</evidence>
<gene>
    <name evidence="2" type="ORF">AQPE_0463</name>
</gene>
<evidence type="ECO:0000313" key="3">
    <source>
        <dbReference type="Proteomes" id="UP001193389"/>
    </source>
</evidence>
<reference evidence="2" key="1">
    <citation type="journal article" date="2020" name="Int. J. Syst. Evol. Microbiol.">
        <title>Aquipluma nitroreducens gen. nov. sp. nov., a novel facultatively anaerobic bacterium isolated from a freshwater lake.</title>
        <authorList>
            <person name="Watanabe M."/>
            <person name="Kojima H."/>
            <person name="Fukui M."/>
        </authorList>
    </citation>
    <scope>NUCLEOTIDE SEQUENCE</scope>
    <source>
        <strain evidence="2">MeG22</strain>
    </source>
</reference>
<protein>
    <recommendedName>
        <fullName evidence="1">Polymerase/histidinol phosphatase N-terminal domain-containing protein</fullName>
    </recommendedName>
</protein>
<dbReference type="KEGG" id="anf:AQPE_0463"/>
<dbReference type="PANTHER" id="PTHR42924:SF3">
    <property type="entry name" value="POLYMERASE_HISTIDINOL PHOSPHATASE N-TERMINAL DOMAIN-CONTAINING PROTEIN"/>
    <property type="match status" value="1"/>
</dbReference>
<keyword evidence="3" id="KW-1185">Reference proteome</keyword>
<feature type="domain" description="Polymerase/histidinol phosphatase N-terminal" evidence="1">
    <location>
        <begin position="28"/>
        <end position="105"/>
    </location>
</feature>
<dbReference type="GO" id="GO:0004534">
    <property type="term" value="F:5'-3' RNA exonuclease activity"/>
    <property type="evidence" value="ECO:0007669"/>
    <property type="project" value="TreeGrafter"/>
</dbReference>
<dbReference type="EMBL" id="AP018694">
    <property type="protein sequence ID" value="BBE16326.1"/>
    <property type="molecule type" value="Genomic_DNA"/>
</dbReference>
<name>A0A5K7S480_9BACT</name>
<dbReference type="InterPro" id="IPR004013">
    <property type="entry name" value="PHP_dom"/>
</dbReference>
<dbReference type="GO" id="GO:0035312">
    <property type="term" value="F:5'-3' DNA exonuclease activity"/>
    <property type="evidence" value="ECO:0007669"/>
    <property type="project" value="TreeGrafter"/>
</dbReference>
<evidence type="ECO:0000313" key="2">
    <source>
        <dbReference type="EMBL" id="BBE16326.1"/>
    </source>
</evidence>
<dbReference type="SMART" id="SM00481">
    <property type="entry name" value="POLIIIAc"/>
    <property type="match status" value="1"/>
</dbReference>
<dbReference type="InterPro" id="IPR003141">
    <property type="entry name" value="Pol/His_phosphatase_N"/>
</dbReference>
<dbReference type="Pfam" id="PF16392">
    <property type="entry name" value="DUF5001"/>
    <property type="match status" value="1"/>
</dbReference>
<dbReference type="Proteomes" id="UP001193389">
    <property type="component" value="Chromosome"/>
</dbReference>
<sequence>MLIALVTHSQTRKNFYIPDLNGYRILKCDLHIHTTFSDGVVWPTERVEEAWNDGLDAIAITDHLEYTPHSNYLKVDHNAGYDIAKGIAAQKDILLIHGTEITKKMPGHFNALFIKDATKIANDDYKKAIEEANKQGAFVILNHPREAVPNGGEWWYKELDELFRENLFQGIEIFNWNDYYPRAFDWALNKNMTIFSATDIHNESALYLSQLHMARRPMTLVFARERSIDGIKEALIAGRTVGFFRNVIYGKEELVKELFLKSIQIGKIHHDISRNASVSISNTSDIPYILNPMNQDKSSASIQLGAKESAIFALPSDSTSILEYEVENVMIRSNEKLKIKLTFIKD</sequence>
<organism evidence="2 3">
    <name type="scientific">Aquipluma nitroreducens</name>
    <dbReference type="NCBI Taxonomy" id="2010828"/>
    <lineage>
        <taxon>Bacteria</taxon>
        <taxon>Pseudomonadati</taxon>
        <taxon>Bacteroidota</taxon>
        <taxon>Bacteroidia</taxon>
        <taxon>Marinilabiliales</taxon>
        <taxon>Prolixibacteraceae</taxon>
        <taxon>Aquipluma</taxon>
    </lineage>
</organism>
<dbReference type="Gene3D" id="3.20.20.140">
    <property type="entry name" value="Metal-dependent hydrolases"/>
    <property type="match status" value="1"/>
</dbReference>